<evidence type="ECO:0000256" key="1">
    <source>
        <dbReference type="ARBA" id="ARBA00004651"/>
    </source>
</evidence>
<dbReference type="Gene3D" id="1.20.58.340">
    <property type="entry name" value="Magnesium transport protein CorA, transmembrane region"/>
    <property type="match status" value="1"/>
</dbReference>
<comment type="caution">
    <text evidence="6">The sequence shown here is derived from an EMBL/GenBank/DDBJ whole genome shotgun (WGS) entry which is preliminary data.</text>
</comment>
<evidence type="ECO:0000256" key="2">
    <source>
        <dbReference type="ARBA" id="ARBA00022692"/>
    </source>
</evidence>
<reference evidence="6" key="2">
    <citation type="journal article" date="2023" name="IMA Fungus">
        <title>Comparative genomic study of the Penicillium genus elucidates a diverse pangenome and 15 lateral gene transfer events.</title>
        <authorList>
            <person name="Petersen C."/>
            <person name="Sorensen T."/>
            <person name="Nielsen M.R."/>
            <person name="Sondergaard T.E."/>
            <person name="Sorensen J.L."/>
            <person name="Fitzpatrick D.A."/>
            <person name="Frisvad J.C."/>
            <person name="Nielsen K.L."/>
        </authorList>
    </citation>
    <scope>NUCLEOTIDE SEQUENCE</scope>
    <source>
        <strain evidence="6">IBT 35673</strain>
    </source>
</reference>
<organism evidence="6 7">
    <name type="scientific">Penicillium brevicompactum</name>
    <dbReference type="NCBI Taxonomy" id="5074"/>
    <lineage>
        <taxon>Eukaryota</taxon>
        <taxon>Fungi</taxon>
        <taxon>Dikarya</taxon>
        <taxon>Ascomycota</taxon>
        <taxon>Pezizomycotina</taxon>
        <taxon>Eurotiomycetes</taxon>
        <taxon>Eurotiomycetidae</taxon>
        <taxon>Eurotiales</taxon>
        <taxon>Aspergillaceae</taxon>
        <taxon>Penicillium</taxon>
    </lineage>
</organism>
<dbReference type="AlphaFoldDB" id="A0A9W9QG02"/>
<evidence type="ECO:0008006" key="8">
    <source>
        <dbReference type="Google" id="ProtNLM"/>
    </source>
</evidence>
<name>A0A9W9QG02_PENBR</name>
<evidence type="ECO:0000256" key="3">
    <source>
        <dbReference type="ARBA" id="ARBA00022989"/>
    </source>
</evidence>
<keyword evidence="3 5" id="KW-1133">Transmembrane helix</keyword>
<evidence type="ECO:0000256" key="4">
    <source>
        <dbReference type="ARBA" id="ARBA00023136"/>
    </source>
</evidence>
<dbReference type="GO" id="GO:0000287">
    <property type="term" value="F:magnesium ion binding"/>
    <property type="evidence" value="ECO:0007669"/>
    <property type="project" value="TreeGrafter"/>
</dbReference>
<dbReference type="Proteomes" id="UP001147695">
    <property type="component" value="Unassembled WGS sequence"/>
</dbReference>
<keyword evidence="4 5" id="KW-0472">Membrane</keyword>
<dbReference type="GO" id="GO:0015095">
    <property type="term" value="F:magnesium ion transmembrane transporter activity"/>
    <property type="evidence" value="ECO:0007669"/>
    <property type="project" value="TreeGrafter"/>
</dbReference>
<feature type="transmembrane region" description="Helical" evidence="5">
    <location>
        <begin position="304"/>
        <end position="323"/>
    </location>
</feature>
<dbReference type="PANTHER" id="PTHR46494">
    <property type="entry name" value="CORA FAMILY METAL ION TRANSPORTER (EUROFUNG)"/>
    <property type="match status" value="1"/>
</dbReference>
<accession>A0A9W9QG02</accession>
<sequence length="386" mass="45190">MALKGYDEYYERLSTLGDELNGDIRFPNSIMFTSTGAINDWVAKGHEDFFPAEVRLIMQRNLNGSFGCEYHRDENGKVVACDSWSFFKLKRIWKTPNSLKVYDEWLQLAIFVRRNWVTSKQFVLFLDCPNYVIEQLQTCLPKVHRSDPYAWHSLFVGEMRKIYDQAIWDLRGVVWEVEMYQKDLEAFQPQFILLHDLSRHISHSKEILDVALDTVDSITHQYSLLDEHHPAPETRLRWQSRDIEQQLYFAMKSLRSTKLRCISLSERLQNEINLAFNIVAQRDNEVSIQMAKHSLTDNTMMKTVAIVSLVYLPGTFVSGIFGMNFFDFDGLSDKAGMSVSRHFWVYWIITIGLTLATIMIWLLWFNGKDIKRVLGKRKRRGQTNEG</sequence>
<dbReference type="InterPro" id="IPR002523">
    <property type="entry name" value="MgTranspt_CorA/ZnTranspt_ZntB"/>
</dbReference>
<dbReference type="PANTHER" id="PTHR46494:SF1">
    <property type="entry name" value="CORA FAMILY METAL ION TRANSPORTER (EUROFUNG)"/>
    <property type="match status" value="1"/>
</dbReference>
<dbReference type="InterPro" id="IPR045863">
    <property type="entry name" value="CorA_TM1_TM2"/>
</dbReference>
<reference evidence="6" key="1">
    <citation type="submission" date="2022-12" db="EMBL/GenBank/DDBJ databases">
        <authorList>
            <person name="Petersen C."/>
        </authorList>
    </citation>
    <scope>NUCLEOTIDE SEQUENCE</scope>
    <source>
        <strain evidence="6">IBT 35673</strain>
    </source>
</reference>
<dbReference type="GO" id="GO:0050897">
    <property type="term" value="F:cobalt ion binding"/>
    <property type="evidence" value="ECO:0007669"/>
    <property type="project" value="TreeGrafter"/>
</dbReference>
<dbReference type="GO" id="GO:0015087">
    <property type="term" value="F:cobalt ion transmembrane transporter activity"/>
    <property type="evidence" value="ECO:0007669"/>
    <property type="project" value="TreeGrafter"/>
</dbReference>
<comment type="subcellular location">
    <subcellularLocation>
        <location evidence="1">Cell membrane</location>
        <topology evidence="1">Multi-pass membrane protein</topology>
    </subcellularLocation>
</comment>
<feature type="transmembrane region" description="Helical" evidence="5">
    <location>
        <begin position="343"/>
        <end position="364"/>
    </location>
</feature>
<dbReference type="SUPFAM" id="SSF144083">
    <property type="entry name" value="Magnesium transport protein CorA, transmembrane region"/>
    <property type="match status" value="1"/>
</dbReference>
<protein>
    <recommendedName>
        <fullName evidence="8">Mg2+ transporter protein, CorA-like/Zinc transport protein ZntB</fullName>
    </recommendedName>
</protein>
<keyword evidence="2 5" id="KW-0812">Transmembrane</keyword>
<dbReference type="GO" id="GO:0005886">
    <property type="term" value="C:plasma membrane"/>
    <property type="evidence" value="ECO:0007669"/>
    <property type="project" value="UniProtKB-SubCell"/>
</dbReference>
<dbReference type="Pfam" id="PF01544">
    <property type="entry name" value="CorA"/>
    <property type="match status" value="1"/>
</dbReference>
<evidence type="ECO:0000256" key="5">
    <source>
        <dbReference type="SAM" id="Phobius"/>
    </source>
</evidence>
<dbReference type="EMBL" id="JAPZBQ010000004">
    <property type="protein sequence ID" value="KAJ5334667.1"/>
    <property type="molecule type" value="Genomic_DNA"/>
</dbReference>
<evidence type="ECO:0000313" key="6">
    <source>
        <dbReference type="EMBL" id="KAJ5334667.1"/>
    </source>
</evidence>
<evidence type="ECO:0000313" key="7">
    <source>
        <dbReference type="Proteomes" id="UP001147695"/>
    </source>
</evidence>
<proteinExistence type="predicted"/>
<gene>
    <name evidence="6" type="ORF">N7452_007070</name>
</gene>